<dbReference type="GO" id="GO:0005634">
    <property type="term" value="C:nucleus"/>
    <property type="evidence" value="ECO:0007669"/>
    <property type="project" value="UniProtKB-SubCell"/>
</dbReference>
<keyword evidence="2" id="KW-0539">Nucleus</keyword>
<evidence type="ECO:0000313" key="3">
    <source>
        <dbReference type="Ensembl" id="ENSLACP00000000546.1"/>
    </source>
</evidence>
<evidence type="ECO:0008006" key="5">
    <source>
        <dbReference type="Google" id="ProtNLM"/>
    </source>
</evidence>
<dbReference type="EMBL" id="AFYH01258958">
    <property type="status" value="NOT_ANNOTATED_CDS"/>
    <property type="molecule type" value="Genomic_DNA"/>
</dbReference>
<sequence>MTTSQKHKDFICKPMVDKAVETLPGIGKVLGGRLRANGYGKVKNVENQFLLLGKDAAAFRQWLRDTCGANTKQSGDCYKCLYELCNLCCGNIQKRYIP</sequence>
<organism evidence="3 4">
    <name type="scientific">Latimeria chalumnae</name>
    <name type="common">Coelacanth</name>
    <dbReference type="NCBI Taxonomy" id="7897"/>
    <lineage>
        <taxon>Eukaryota</taxon>
        <taxon>Metazoa</taxon>
        <taxon>Chordata</taxon>
        <taxon>Craniata</taxon>
        <taxon>Vertebrata</taxon>
        <taxon>Euteleostomi</taxon>
        <taxon>Coelacanthiformes</taxon>
        <taxon>Coelacanthidae</taxon>
        <taxon>Latimeria</taxon>
    </lineage>
</organism>
<dbReference type="SUPFAM" id="SSF47798">
    <property type="entry name" value="Barrier-to-autointegration factor, BAF"/>
    <property type="match status" value="1"/>
</dbReference>
<dbReference type="GO" id="GO:0000793">
    <property type="term" value="C:condensed chromosome"/>
    <property type="evidence" value="ECO:0007669"/>
    <property type="project" value="TreeGrafter"/>
</dbReference>
<dbReference type="InterPro" id="IPR051387">
    <property type="entry name" value="BAF"/>
</dbReference>
<dbReference type="Proteomes" id="UP000008672">
    <property type="component" value="Unassembled WGS sequence"/>
</dbReference>
<name>H2ZT25_LATCH</name>
<keyword evidence="4" id="KW-1185">Reference proteome</keyword>
<dbReference type="SMART" id="SM01023">
    <property type="entry name" value="BAF"/>
    <property type="match status" value="1"/>
</dbReference>
<protein>
    <recommendedName>
        <fullName evidence="5">BAF nuclear assembly factor 1</fullName>
    </recommendedName>
</protein>
<dbReference type="Gene3D" id="1.10.150.40">
    <property type="entry name" value="Barrier-to-autointegration factor, BAF"/>
    <property type="match status" value="1"/>
</dbReference>
<proteinExistence type="predicted"/>
<dbReference type="PANTHER" id="PTHR47507">
    <property type="entry name" value="BARRIER TO AUTOINTEGRATION FACTOR 2"/>
    <property type="match status" value="1"/>
</dbReference>
<evidence type="ECO:0000313" key="4">
    <source>
        <dbReference type="Proteomes" id="UP000008672"/>
    </source>
</evidence>
<evidence type="ECO:0000256" key="2">
    <source>
        <dbReference type="ARBA" id="ARBA00023242"/>
    </source>
</evidence>
<dbReference type="eggNOG" id="KOG4233">
    <property type="taxonomic scope" value="Eukaryota"/>
</dbReference>
<dbReference type="HOGENOM" id="CLU_167806_0_0_1"/>
<dbReference type="PANTHER" id="PTHR47507:SF5">
    <property type="entry name" value="BARRIER-TO-AUTOINTEGRATION FACTOR"/>
    <property type="match status" value="1"/>
</dbReference>
<dbReference type="InParanoid" id="H2ZT25"/>
<dbReference type="InterPro" id="IPR036617">
    <property type="entry name" value="BAF_sf"/>
</dbReference>
<reference evidence="3" key="3">
    <citation type="submission" date="2025-09" db="UniProtKB">
        <authorList>
            <consortium name="Ensembl"/>
        </authorList>
    </citation>
    <scope>IDENTIFICATION</scope>
</reference>
<dbReference type="InterPro" id="IPR004122">
    <property type="entry name" value="BAF_prot"/>
</dbReference>
<evidence type="ECO:0000256" key="1">
    <source>
        <dbReference type="ARBA" id="ARBA00004123"/>
    </source>
</evidence>
<reference evidence="3" key="2">
    <citation type="submission" date="2025-08" db="UniProtKB">
        <authorList>
            <consortium name="Ensembl"/>
        </authorList>
    </citation>
    <scope>IDENTIFICATION</scope>
</reference>
<dbReference type="Ensembl" id="ENSLACT00000000548.1">
    <property type="protein sequence ID" value="ENSLACP00000000546.1"/>
    <property type="gene ID" value="ENSLACG00000000485.1"/>
</dbReference>
<dbReference type="Pfam" id="PF02961">
    <property type="entry name" value="SAM_BAF"/>
    <property type="match status" value="1"/>
</dbReference>
<dbReference type="AlphaFoldDB" id="H2ZT25"/>
<dbReference type="GO" id="GO:0051276">
    <property type="term" value="P:chromosome organization"/>
    <property type="evidence" value="ECO:0007669"/>
    <property type="project" value="TreeGrafter"/>
</dbReference>
<reference evidence="4" key="1">
    <citation type="submission" date="2011-08" db="EMBL/GenBank/DDBJ databases">
        <title>The draft genome of Latimeria chalumnae.</title>
        <authorList>
            <person name="Di Palma F."/>
            <person name="Alfoldi J."/>
            <person name="Johnson J."/>
            <person name="Berlin A."/>
            <person name="Gnerre S."/>
            <person name="Jaffe D."/>
            <person name="MacCallum I."/>
            <person name="Young S."/>
            <person name="Walker B.J."/>
            <person name="Lander E."/>
            <person name="Lindblad-Toh K."/>
        </authorList>
    </citation>
    <scope>NUCLEOTIDE SEQUENCE [LARGE SCALE GENOMIC DNA]</scope>
    <source>
        <strain evidence="4">Wild caught</strain>
    </source>
</reference>
<dbReference type="STRING" id="7897.ENSLACP00000000546"/>
<dbReference type="GeneTree" id="ENSGT00940000167655"/>
<accession>H2ZT25</accession>
<comment type="subcellular location">
    <subcellularLocation>
        <location evidence="1">Nucleus</location>
    </subcellularLocation>
</comment>
<dbReference type="GO" id="GO:0003677">
    <property type="term" value="F:DNA binding"/>
    <property type="evidence" value="ECO:0007669"/>
    <property type="project" value="InterPro"/>
</dbReference>
<dbReference type="OMA" id="NACTQAM"/>